<dbReference type="InterPro" id="IPR000835">
    <property type="entry name" value="HTH_MarR-typ"/>
</dbReference>
<gene>
    <name evidence="5" type="ORF">HYN59_10770</name>
</gene>
<evidence type="ECO:0000259" key="4">
    <source>
        <dbReference type="PROSITE" id="PS50995"/>
    </source>
</evidence>
<feature type="domain" description="HTH marR-type" evidence="4">
    <location>
        <begin position="5"/>
        <end position="139"/>
    </location>
</feature>
<dbReference type="Proteomes" id="UP000244929">
    <property type="component" value="Chromosome"/>
</dbReference>
<dbReference type="EMBL" id="CP029186">
    <property type="protein sequence ID" value="AWH85563.1"/>
    <property type="molecule type" value="Genomic_DNA"/>
</dbReference>
<dbReference type="PROSITE" id="PS01117">
    <property type="entry name" value="HTH_MARR_1"/>
    <property type="match status" value="1"/>
</dbReference>
<dbReference type="OrthoDB" id="5327581at2"/>
<organism evidence="5 6">
    <name type="scientific">Flavobacterium album</name>
    <dbReference type="NCBI Taxonomy" id="2175091"/>
    <lineage>
        <taxon>Bacteria</taxon>
        <taxon>Pseudomonadati</taxon>
        <taxon>Bacteroidota</taxon>
        <taxon>Flavobacteriia</taxon>
        <taxon>Flavobacteriales</taxon>
        <taxon>Flavobacteriaceae</taxon>
        <taxon>Flavobacterium</taxon>
    </lineage>
</organism>
<dbReference type="InterPro" id="IPR036390">
    <property type="entry name" value="WH_DNA-bd_sf"/>
</dbReference>
<dbReference type="KEGG" id="falb:HYN59_10770"/>
<keyword evidence="3" id="KW-0804">Transcription</keyword>
<dbReference type="Pfam" id="PF01047">
    <property type="entry name" value="MarR"/>
    <property type="match status" value="1"/>
</dbReference>
<evidence type="ECO:0000256" key="3">
    <source>
        <dbReference type="ARBA" id="ARBA00023163"/>
    </source>
</evidence>
<accession>A0A2S1QYR9</accession>
<dbReference type="SUPFAM" id="SSF46785">
    <property type="entry name" value="Winged helix' DNA-binding domain"/>
    <property type="match status" value="1"/>
</dbReference>
<dbReference type="PANTHER" id="PTHR33164">
    <property type="entry name" value="TRANSCRIPTIONAL REGULATOR, MARR FAMILY"/>
    <property type="match status" value="1"/>
</dbReference>
<dbReference type="GO" id="GO:0006950">
    <property type="term" value="P:response to stress"/>
    <property type="evidence" value="ECO:0007669"/>
    <property type="project" value="TreeGrafter"/>
</dbReference>
<sequence length="142" mass="16278">MENLNSIIFYTIDKSIKSYRQFAQKRLKEAGFTITIDQWLVLKAIEQDSLASQQQIAAAVFKDVASITRMIELLVQKGYLSRELHSADRRRFKITLTEKGEDVIEKMQPYVNANRKQALQGISEGDIKIVQEVLSKITENVT</sequence>
<dbReference type="GO" id="GO:0003700">
    <property type="term" value="F:DNA-binding transcription factor activity"/>
    <property type="evidence" value="ECO:0007669"/>
    <property type="project" value="InterPro"/>
</dbReference>
<evidence type="ECO:0000313" key="5">
    <source>
        <dbReference type="EMBL" id="AWH85563.1"/>
    </source>
</evidence>
<evidence type="ECO:0000256" key="1">
    <source>
        <dbReference type="ARBA" id="ARBA00023015"/>
    </source>
</evidence>
<dbReference type="RefSeq" id="WP_108778265.1">
    <property type="nucleotide sequence ID" value="NZ_CP029186.1"/>
</dbReference>
<proteinExistence type="predicted"/>
<keyword evidence="6" id="KW-1185">Reference proteome</keyword>
<dbReference type="AlphaFoldDB" id="A0A2S1QYR9"/>
<reference evidence="5 6" key="1">
    <citation type="submission" date="2018-04" db="EMBL/GenBank/DDBJ databases">
        <title>Genome sequencing of Flavobacterium sp. HYN0059.</title>
        <authorList>
            <person name="Yi H."/>
            <person name="Baek C."/>
        </authorList>
    </citation>
    <scope>NUCLEOTIDE SEQUENCE [LARGE SCALE GENOMIC DNA]</scope>
    <source>
        <strain evidence="5 6">HYN0059</strain>
    </source>
</reference>
<dbReference type="InterPro" id="IPR036388">
    <property type="entry name" value="WH-like_DNA-bd_sf"/>
</dbReference>
<dbReference type="SMART" id="SM00347">
    <property type="entry name" value="HTH_MARR"/>
    <property type="match status" value="1"/>
</dbReference>
<name>A0A2S1QYR9_9FLAO</name>
<dbReference type="InterPro" id="IPR023187">
    <property type="entry name" value="Tscrpt_reg_MarR-type_CS"/>
</dbReference>
<evidence type="ECO:0000256" key="2">
    <source>
        <dbReference type="ARBA" id="ARBA00023125"/>
    </source>
</evidence>
<dbReference type="PANTHER" id="PTHR33164:SF64">
    <property type="entry name" value="TRANSCRIPTIONAL REGULATOR SLYA"/>
    <property type="match status" value="1"/>
</dbReference>
<evidence type="ECO:0000313" key="6">
    <source>
        <dbReference type="Proteomes" id="UP000244929"/>
    </source>
</evidence>
<keyword evidence="1" id="KW-0805">Transcription regulation</keyword>
<dbReference type="GO" id="GO:0003677">
    <property type="term" value="F:DNA binding"/>
    <property type="evidence" value="ECO:0007669"/>
    <property type="project" value="UniProtKB-KW"/>
</dbReference>
<keyword evidence="2" id="KW-0238">DNA-binding</keyword>
<dbReference type="PRINTS" id="PR00598">
    <property type="entry name" value="HTHMARR"/>
</dbReference>
<protein>
    <submittedName>
        <fullName evidence="5">MarR family transcriptional regulator</fullName>
    </submittedName>
</protein>
<dbReference type="InterPro" id="IPR039422">
    <property type="entry name" value="MarR/SlyA-like"/>
</dbReference>
<dbReference type="PROSITE" id="PS50995">
    <property type="entry name" value="HTH_MARR_2"/>
    <property type="match status" value="1"/>
</dbReference>
<dbReference type="Gene3D" id="1.10.10.10">
    <property type="entry name" value="Winged helix-like DNA-binding domain superfamily/Winged helix DNA-binding domain"/>
    <property type="match status" value="1"/>
</dbReference>